<dbReference type="Gene3D" id="1.20.1290.10">
    <property type="entry name" value="AhpD-like"/>
    <property type="match status" value="1"/>
</dbReference>
<keyword evidence="1" id="KW-0472">Membrane</keyword>
<dbReference type="InterPro" id="IPR003779">
    <property type="entry name" value="CMD-like"/>
</dbReference>
<reference evidence="4" key="1">
    <citation type="submission" date="2023-07" db="EMBL/GenBank/DDBJ databases">
        <title>Shewanella mangrovi sp. nov., an acetaldehyde- degrading bacterium isolated from mangrove sediment.</title>
        <authorList>
            <person name="Liu Y."/>
        </authorList>
    </citation>
    <scope>NUCLEOTIDE SEQUENCE [LARGE SCALE GENOMIC DNA]</scope>
    <source>
        <strain evidence="4">C32</strain>
    </source>
</reference>
<dbReference type="RefSeq" id="WP_238897027.1">
    <property type="nucleotide sequence ID" value="NZ_JAKOGG010000010.1"/>
</dbReference>
<evidence type="ECO:0000259" key="2">
    <source>
        <dbReference type="Pfam" id="PF02627"/>
    </source>
</evidence>
<evidence type="ECO:0000313" key="3">
    <source>
        <dbReference type="EMBL" id="MCS4557551.1"/>
    </source>
</evidence>
<evidence type="ECO:0000256" key="1">
    <source>
        <dbReference type="SAM" id="Phobius"/>
    </source>
</evidence>
<feature type="domain" description="Carboxymuconolactone decarboxylase-like" evidence="2">
    <location>
        <begin position="20"/>
        <end position="100"/>
    </location>
</feature>
<keyword evidence="1" id="KW-1133">Transmembrane helix</keyword>
<name>A0ABT2FQT7_9GAMM</name>
<dbReference type="PANTHER" id="PTHR33930:SF2">
    <property type="entry name" value="BLR3452 PROTEIN"/>
    <property type="match status" value="1"/>
</dbReference>
<dbReference type="InterPro" id="IPR029032">
    <property type="entry name" value="AhpD-like"/>
</dbReference>
<keyword evidence="1" id="KW-0812">Transmembrane</keyword>
<feature type="transmembrane region" description="Helical" evidence="1">
    <location>
        <begin position="78"/>
        <end position="101"/>
    </location>
</feature>
<keyword evidence="4" id="KW-1185">Reference proteome</keyword>
<dbReference type="SUPFAM" id="SSF69118">
    <property type="entry name" value="AhpD-like"/>
    <property type="match status" value="1"/>
</dbReference>
<accession>A0ABT2FQT7</accession>
<dbReference type="EMBL" id="JAKOGG010000010">
    <property type="protein sequence ID" value="MCS4557551.1"/>
    <property type="molecule type" value="Genomic_DNA"/>
</dbReference>
<protein>
    <submittedName>
        <fullName evidence="3">Carboxymuconolactone decarboxylase family protein</fullName>
    </submittedName>
</protein>
<dbReference type="Proteomes" id="UP001201549">
    <property type="component" value="Unassembled WGS sequence"/>
</dbReference>
<comment type="caution">
    <text evidence="3">The sequence shown here is derived from an EMBL/GenBank/DDBJ whole genome shotgun (WGS) entry which is preliminary data.</text>
</comment>
<dbReference type="Pfam" id="PF02627">
    <property type="entry name" value="CMD"/>
    <property type="match status" value="1"/>
</dbReference>
<organism evidence="3 4">
    <name type="scientific">Shewanella electrica</name>
    <dbReference type="NCBI Taxonomy" id="515560"/>
    <lineage>
        <taxon>Bacteria</taxon>
        <taxon>Pseudomonadati</taxon>
        <taxon>Pseudomonadota</taxon>
        <taxon>Gammaproteobacteria</taxon>
        <taxon>Alteromonadales</taxon>
        <taxon>Shewanellaceae</taxon>
        <taxon>Shewanella</taxon>
    </lineage>
</organism>
<gene>
    <name evidence="3" type="ORF">L9G74_13955</name>
</gene>
<proteinExistence type="predicted"/>
<evidence type="ECO:0000313" key="4">
    <source>
        <dbReference type="Proteomes" id="UP001201549"/>
    </source>
</evidence>
<sequence length="108" mass="11288">MDDNNKLVSNAFQVFMQQAPAYAQVWLGTAQGLTKASALDRKTECLGYLAVLSVLGLTSGIPFHVTEAKQAGASREEIISAVLLGLPAAGNIVIAALPIALNAFDNSD</sequence>
<feature type="transmembrane region" description="Helical" evidence="1">
    <location>
        <begin position="46"/>
        <end position="66"/>
    </location>
</feature>
<dbReference type="PANTHER" id="PTHR33930">
    <property type="entry name" value="ALKYL HYDROPEROXIDE REDUCTASE AHPD"/>
    <property type="match status" value="1"/>
</dbReference>